<gene>
    <name evidence="7" type="primary">F32G8.4</name>
    <name evidence="7" type="ORF">T4A_5208</name>
    <name evidence="8" type="ORF">T4B_13116</name>
    <name evidence="9" type="ORF">T4C_7877</name>
</gene>
<evidence type="ECO:0000313" key="8">
    <source>
        <dbReference type="EMBL" id="KRZ34383.1"/>
    </source>
</evidence>
<feature type="transmembrane region" description="Helical" evidence="6">
    <location>
        <begin position="30"/>
        <end position="48"/>
    </location>
</feature>
<dbReference type="GO" id="GO:0034707">
    <property type="term" value="C:chloride channel complex"/>
    <property type="evidence" value="ECO:0007669"/>
    <property type="project" value="UniProtKB-KW"/>
</dbReference>
<dbReference type="PANTHER" id="PTHR10736:SF31">
    <property type="entry name" value="BESTROPHIN HOMOLOG 14"/>
    <property type="match status" value="1"/>
</dbReference>
<keyword evidence="3 6" id="KW-1133">Transmembrane helix</keyword>
<keyword evidence="2 6" id="KW-0812">Transmembrane</keyword>
<dbReference type="EMBL" id="JYDR01000002">
    <property type="protein sequence ID" value="KRY79104.1"/>
    <property type="molecule type" value="Genomic_DNA"/>
</dbReference>
<sequence length="445" mass="52265">LEMTISYSDNFGRLLLRWKGSLWKSIWRDLLVYMLAYYMINLIYRNVLNEEQSKNFQKLVLYCNQATNYIPITFLLGFFVSMIVTRWWEQCTYVMWPDRFLSFVSVYVPGPKHLVLRRTIARWCNLASALCWRGICVRTIKRFPTLDHLVKAGLMTEDELFTFEATEAPYGKWWLPLIWVSNQLRRCYDEKVIDSVLMSDLIKELQRYRNGFGMLVMYDWVTVPLVYTQVVTIATYGYFAICLIGRQSNGQSEDPDFYVPIFTILQFLFYVGWLKVGEDLMNPFGEDDDDFELNYVLDRNIQTGYLLAEDLSDQLPPLAEDAYWGQKNPLVPYTRASLKKRDNIFFGHLTKLKFTSEDMDMVDLSLEDEMQTRKKTLEWPSMPLLKASLFLSKKKHSQAGKSATQADLLEEGYQPEDFVNISRHKTEISSQKQTDQTLLENCIEE</sequence>
<evidence type="ECO:0000313" key="11">
    <source>
        <dbReference type="Proteomes" id="UP000054805"/>
    </source>
</evidence>
<feature type="transmembrane region" description="Helical" evidence="6">
    <location>
        <begin position="225"/>
        <end position="245"/>
    </location>
</feature>
<keyword evidence="11" id="KW-1185">Reference proteome</keyword>
<comment type="function">
    <text evidence="6">Forms chloride channels.</text>
</comment>
<evidence type="ECO:0000313" key="10">
    <source>
        <dbReference type="Proteomes" id="UP000054632"/>
    </source>
</evidence>
<evidence type="ECO:0000256" key="2">
    <source>
        <dbReference type="ARBA" id="ARBA00022692"/>
    </source>
</evidence>
<evidence type="ECO:0000313" key="7">
    <source>
        <dbReference type="EMBL" id="KRY79104.1"/>
    </source>
</evidence>
<feature type="transmembrane region" description="Helical" evidence="6">
    <location>
        <begin position="257"/>
        <end position="274"/>
    </location>
</feature>
<keyword evidence="6" id="KW-0407">Ion channel</keyword>
<keyword evidence="6" id="KW-1003">Cell membrane</keyword>
<comment type="similarity">
    <text evidence="5 6">Belongs to the anion channel-forming bestrophin (TC 1.A.46) family. Calcium-sensitive chloride channel subfamily.</text>
</comment>
<comment type="caution">
    <text evidence="7">The sequence shown here is derived from an EMBL/GenBank/DDBJ whole genome shotgun (WGS) entry which is preliminary data.</text>
</comment>
<keyword evidence="6" id="KW-0869">Chloride channel</keyword>
<keyword evidence="6" id="KW-0813">Transport</keyword>
<dbReference type="Proteomes" id="UP000054826">
    <property type="component" value="Unassembled WGS sequence"/>
</dbReference>
<evidence type="ECO:0000256" key="5">
    <source>
        <dbReference type="ARBA" id="ARBA00034769"/>
    </source>
</evidence>
<evidence type="ECO:0000256" key="6">
    <source>
        <dbReference type="RuleBase" id="RU363126"/>
    </source>
</evidence>
<dbReference type="EMBL" id="JYDV01000002">
    <property type="protein sequence ID" value="KRZ45751.1"/>
    <property type="molecule type" value="Genomic_DNA"/>
</dbReference>
<dbReference type="GO" id="GO:0005886">
    <property type="term" value="C:plasma membrane"/>
    <property type="evidence" value="ECO:0007669"/>
    <property type="project" value="UniProtKB-SubCell"/>
</dbReference>
<name>A0A0V1EZ36_TRIPS</name>
<evidence type="ECO:0000256" key="3">
    <source>
        <dbReference type="ARBA" id="ARBA00022989"/>
    </source>
</evidence>
<keyword evidence="6" id="KW-0868">Chloride</keyword>
<dbReference type="InterPro" id="IPR000615">
    <property type="entry name" value="Bestrophin"/>
</dbReference>
<keyword evidence="6" id="KW-0406">Ion transport</keyword>
<dbReference type="Pfam" id="PF01062">
    <property type="entry name" value="Bestrophin"/>
    <property type="match status" value="1"/>
</dbReference>
<comment type="subcellular location">
    <subcellularLocation>
        <location evidence="6">Cell membrane</location>
        <topology evidence="6">Multi-pass membrane protein</topology>
    </subcellularLocation>
    <subcellularLocation>
        <location evidence="1">Membrane</location>
    </subcellularLocation>
</comment>
<keyword evidence="4 6" id="KW-0472">Membrane</keyword>
<protein>
    <recommendedName>
        <fullName evidence="6">Bestrophin homolog</fullName>
    </recommendedName>
</protein>
<dbReference type="AlphaFoldDB" id="A0A0V1EZ36"/>
<dbReference type="GO" id="GO:0005254">
    <property type="term" value="F:chloride channel activity"/>
    <property type="evidence" value="ECO:0007669"/>
    <property type="project" value="UniProtKB-KW"/>
</dbReference>
<reference evidence="10 11" key="1">
    <citation type="submission" date="2015-01" db="EMBL/GenBank/DDBJ databases">
        <title>Evolution of Trichinella species and genotypes.</title>
        <authorList>
            <person name="Korhonen P.K."/>
            <person name="Edoardo P."/>
            <person name="Giuseppe L.R."/>
            <person name="Gasser R.B."/>
        </authorList>
    </citation>
    <scope>NUCLEOTIDE SEQUENCE [LARGE SCALE GENOMIC DNA]</scope>
    <source>
        <strain evidence="7">ISS13</strain>
        <strain evidence="9">ISS176</strain>
        <strain evidence="8">ISS588</strain>
    </source>
</reference>
<dbReference type="Proteomes" id="UP000054632">
    <property type="component" value="Unassembled WGS sequence"/>
</dbReference>
<accession>A0A0V1EZ36</accession>
<dbReference type="InterPro" id="IPR021134">
    <property type="entry name" value="Bestrophin-like"/>
</dbReference>
<organism evidence="7 10">
    <name type="scientific">Trichinella pseudospiralis</name>
    <name type="common">Parasitic roundworm</name>
    <dbReference type="NCBI Taxonomy" id="6337"/>
    <lineage>
        <taxon>Eukaryota</taxon>
        <taxon>Metazoa</taxon>
        <taxon>Ecdysozoa</taxon>
        <taxon>Nematoda</taxon>
        <taxon>Enoplea</taxon>
        <taxon>Dorylaimia</taxon>
        <taxon>Trichinellida</taxon>
        <taxon>Trichinellidae</taxon>
        <taxon>Trichinella</taxon>
    </lineage>
</organism>
<evidence type="ECO:0000313" key="9">
    <source>
        <dbReference type="EMBL" id="KRZ45751.1"/>
    </source>
</evidence>
<dbReference type="PANTHER" id="PTHR10736">
    <property type="entry name" value="BESTROPHIN"/>
    <property type="match status" value="1"/>
</dbReference>
<feature type="non-terminal residue" evidence="7">
    <location>
        <position position="1"/>
    </location>
</feature>
<evidence type="ECO:0000256" key="1">
    <source>
        <dbReference type="ARBA" id="ARBA00004370"/>
    </source>
</evidence>
<dbReference type="Proteomes" id="UP000054805">
    <property type="component" value="Unassembled WGS sequence"/>
</dbReference>
<dbReference type="EMBL" id="JYDS01000004">
    <property type="protein sequence ID" value="KRZ34383.1"/>
    <property type="molecule type" value="Genomic_DNA"/>
</dbReference>
<feature type="transmembrane region" description="Helical" evidence="6">
    <location>
        <begin position="69"/>
        <end position="88"/>
    </location>
</feature>
<evidence type="ECO:0000256" key="4">
    <source>
        <dbReference type="ARBA" id="ARBA00023136"/>
    </source>
</evidence>
<proteinExistence type="inferred from homology"/>